<evidence type="ECO:0000313" key="7">
    <source>
        <dbReference type="EMBL" id="CAL1150387.1"/>
    </source>
</evidence>
<comment type="caution">
    <text evidence="6">The sequence shown here is derived from an EMBL/GenBank/DDBJ whole genome shotgun (WGS) entry which is preliminary data.</text>
</comment>
<dbReference type="EMBL" id="CAMXCT010002279">
    <property type="protein sequence ID" value="CAI3997012.1"/>
    <property type="molecule type" value="Genomic_DNA"/>
</dbReference>
<evidence type="ECO:0000256" key="1">
    <source>
        <dbReference type="ARBA" id="ARBA00004123"/>
    </source>
</evidence>
<feature type="region of interest" description="Disordered" evidence="4">
    <location>
        <begin position="349"/>
        <end position="396"/>
    </location>
</feature>
<dbReference type="InterPro" id="IPR007148">
    <property type="entry name" value="SSU_processome_Utp12"/>
</dbReference>
<sequence length="1079" mass="118027">MSVPRGWFFAPEEVGLLVVRTGRRWKLWRERDASVELSHTDDEETYSAICWAAADSHAFKGHCVVVGCTSGRVQVWDCSSGENMSTAQAFHSLARGVDCSVSALVFLKSRTSIFAACNGLPEILEIGLTDGLTRSSLRSGKSGVTTLAAASASADWLVSAGVTSPLKVWCLPAAGADLGNLKKANQRLKGPGSTPTSLDLHSSGGTIYVLCADGTTQVEFYHVGPDDSGQGTQASTRVLSCHERIHRVWFGKQSAGDDFVALGYGDSVVACWNFVASANATMRTVTPTFAVSRPEFDGPVICMRGTRSSDLVVACGAPAQPRFYRVSPPKSKKASALIESLTPAVSLESDKVEKKRTAAPTAVPETVSRKRPKSNDVKESTRPKQPLPASRSELEGSQLSLAPMLRQHLRSKDSSALDKSLVLKDRAVMDTSAAELSGVEAFDLLHECAKRVMESPAQTAVYCAWIQRIVLHHGTFLRSHPTLADSLRQFYESAQYRCTTYRHMRRMHGRIRHLLVSGKKIMDSESTEITKPLLEYVEGDEDFDDADDEEEKENDDEDDDGDSGDDEDIDFDDAFDDMSDESLAIAAMGNVDTVVSGISGAPKFGPEGNPGCWGGDFNFERCCIDANEPKPDPLVTEVTAYPDCMVRGVVLRHEGEHAIFADLSLFGHAGCFLNDCKLTDKFEAVDPGICARACAATEACTHWSYGQQYGTKKCFLRKSDGGRASLAHWTSGVKACVPPALPPAAVALRAGTCEGLKKCDAGKGDECPNVVAAANTWIFAINHMKRAFRGRVDADTWNHIERIGKESENFLNQLTSPYRPSDKDFPRVVYNNRLIFSHLEDALASQPQVTFSSEDASLPNPLRFGSLCGNISCYDGEAMEGSASPVSPVSAAVTALERAARLSDEAIAAQLQQFLDRWHFQVMTSSMGQSWNRLEVVRSAVQMLAYGGVPLTEAEIIKLPRMEEEYMIDYIVDKMDESVRERFDEITEDYAELIAATCKIRSVLDLRSEQEIMDLIETDSSEMCQQVLKQAVLTAGGKVAHLHRCQNTWVNNMETRLDRLTRAAEIAEAAQKQFLIVEA</sequence>
<keyword evidence="2" id="KW-0539">Nucleus</keyword>
<feature type="compositionally biased region" description="Acidic residues" evidence="4">
    <location>
        <begin position="537"/>
        <end position="573"/>
    </location>
</feature>
<keyword evidence="8" id="KW-1185">Reference proteome</keyword>
<feature type="region of interest" description="Disordered" evidence="4">
    <location>
        <begin position="530"/>
        <end position="573"/>
    </location>
</feature>
<evidence type="ECO:0000313" key="6">
    <source>
        <dbReference type="EMBL" id="CAI3997012.1"/>
    </source>
</evidence>
<proteinExistence type="inferred from homology"/>
<evidence type="ECO:0000256" key="2">
    <source>
        <dbReference type="ARBA" id="ARBA00023242"/>
    </source>
</evidence>
<evidence type="ECO:0000259" key="5">
    <source>
        <dbReference type="Pfam" id="PF04003"/>
    </source>
</evidence>
<reference evidence="7" key="2">
    <citation type="submission" date="2024-04" db="EMBL/GenBank/DDBJ databases">
        <authorList>
            <person name="Chen Y."/>
            <person name="Shah S."/>
            <person name="Dougan E. K."/>
            <person name="Thang M."/>
            <person name="Chan C."/>
        </authorList>
    </citation>
    <scope>NUCLEOTIDE SEQUENCE [LARGE SCALE GENOMIC DNA]</scope>
</reference>
<dbReference type="SMART" id="SM00320">
    <property type="entry name" value="WD40"/>
    <property type="match status" value="4"/>
</dbReference>
<comment type="similarity">
    <text evidence="3">Belongs to the UTP5 family.</text>
</comment>
<dbReference type="EMBL" id="CAMXCT030002279">
    <property type="protein sequence ID" value="CAL4784324.1"/>
    <property type="molecule type" value="Genomic_DNA"/>
</dbReference>
<dbReference type="InterPro" id="IPR052414">
    <property type="entry name" value="U3_snoRNA-assoc_WDR"/>
</dbReference>
<accession>A0A9P1G4H1</accession>
<gene>
    <name evidence="6" type="ORF">C1SCF055_LOCUS23439</name>
</gene>
<dbReference type="SUPFAM" id="SSF50978">
    <property type="entry name" value="WD40 repeat-like"/>
    <property type="match status" value="1"/>
</dbReference>
<name>A0A9P1G4H1_9DINO</name>
<dbReference type="AlphaFoldDB" id="A0A9P1G4H1"/>
<dbReference type="EMBL" id="CAMXCT020002279">
    <property type="protein sequence ID" value="CAL1150387.1"/>
    <property type="molecule type" value="Genomic_DNA"/>
</dbReference>
<evidence type="ECO:0000313" key="8">
    <source>
        <dbReference type="Proteomes" id="UP001152797"/>
    </source>
</evidence>
<dbReference type="PANTHER" id="PTHR44267:SF1">
    <property type="entry name" value="WD REPEAT-CONTAINING PROTEIN 43"/>
    <property type="match status" value="1"/>
</dbReference>
<comment type="subcellular location">
    <subcellularLocation>
        <location evidence="1">Nucleus</location>
    </subcellularLocation>
</comment>
<organism evidence="6">
    <name type="scientific">Cladocopium goreaui</name>
    <dbReference type="NCBI Taxonomy" id="2562237"/>
    <lineage>
        <taxon>Eukaryota</taxon>
        <taxon>Sar</taxon>
        <taxon>Alveolata</taxon>
        <taxon>Dinophyceae</taxon>
        <taxon>Suessiales</taxon>
        <taxon>Symbiodiniaceae</taxon>
        <taxon>Cladocopium</taxon>
    </lineage>
</organism>
<feature type="domain" description="Small-subunit processome Utp12" evidence="5">
    <location>
        <begin position="417"/>
        <end position="514"/>
    </location>
</feature>
<evidence type="ECO:0000256" key="3">
    <source>
        <dbReference type="ARBA" id="ARBA00038335"/>
    </source>
</evidence>
<dbReference type="InterPro" id="IPR015943">
    <property type="entry name" value="WD40/YVTN_repeat-like_dom_sf"/>
</dbReference>
<dbReference type="Gene3D" id="2.130.10.10">
    <property type="entry name" value="YVTN repeat-like/Quinoprotein amine dehydrogenase"/>
    <property type="match status" value="1"/>
</dbReference>
<dbReference type="GO" id="GO:0005730">
    <property type="term" value="C:nucleolus"/>
    <property type="evidence" value="ECO:0007669"/>
    <property type="project" value="TreeGrafter"/>
</dbReference>
<dbReference type="InterPro" id="IPR001680">
    <property type="entry name" value="WD40_rpt"/>
</dbReference>
<dbReference type="Proteomes" id="UP001152797">
    <property type="component" value="Unassembled WGS sequence"/>
</dbReference>
<dbReference type="Pfam" id="PF04003">
    <property type="entry name" value="Utp12"/>
    <property type="match status" value="1"/>
</dbReference>
<feature type="compositionally biased region" description="Basic and acidic residues" evidence="4">
    <location>
        <begin position="373"/>
        <end position="382"/>
    </location>
</feature>
<dbReference type="OrthoDB" id="440344at2759"/>
<dbReference type="InterPro" id="IPR036322">
    <property type="entry name" value="WD40_repeat_dom_sf"/>
</dbReference>
<protein>
    <recommendedName>
        <fullName evidence="5">Small-subunit processome Utp12 domain-containing protein</fullName>
    </recommendedName>
</protein>
<reference evidence="6" key="1">
    <citation type="submission" date="2022-10" db="EMBL/GenBank/DDBJ databases">
        <authorList>
            <person name="Chen Y."/>
            <person name="Dougan E. K."/>
            <person name="Chan C."/>
            <person name="Rhodes N."/>
            <person name="Thang M."/>
        </authorList>
    </citation>
    <scope>NUCLEOTIDE SEQUENCE</scope>
</reference>
<dbReference type="PANTHER" id="PTHR44267">
    <property type="entry name" value="WD REPEAT-CONTAINING PROTEIN 43"/>
    <property type="match status" value="1"/>
</dbReference>
<evidence type="ECO:0000256" key="4">
    <source>
        <dbReference type="SAM" id="MobiDB-lite"/>
    </source>
</evidence>
<dbReference type="Gene3D" id="3.50.4.10">
    <property type="entry name" value="Hepatocyte Growth Factor"/>
    <property type="match status" value="1"/>
</dbReference>
<dbReference type="GO" id="GO:0000462">
    <property type="term" value="P:maturation of SSU-rRNA from tricistronic rRNA transcript (SSU-rRNA, 5.8S rRNA, LSU-rRNA)"/>
    <property type="evidence" value="ECO:0007669"/>
    <property type="project" value="TreeGrafter"/>
</dbReference>